<feature type="domain" description="AB hydrolase-1" evidence="1">
    <location>
        <begin position="21"/>
        <end position="247"/>
    </location>
</feature>
<dbReference type="KEGG" id="pdx:Psed_6737"/>
<evidence type="ECO:0000259" key="1">
    <source>
        <dbReference type="Pfam" id="PF00561"/>
    </source>
</evidence>
<dbReference type="Gene3D" id="3.40.50.1820">
    <property type="entry name" value="alpha/beta hydrolase"/>
    <property type="match status" value="1"/>
</dbReference>
<dbReference type="PANTHER" id="PTHR43433:SF5">
    <property type="entry name" value="AB HYDROLASE-1 DOMAIN-CONTAINING PROTEIN"/>
    <property type="match status" value="1"/>
</dbReference>
<proteinExistence type="predicted"/>
<geneLocation type="plasmid" evidence="2 3">
    <name>pPSED01</name>
</geneLocation>
<evidence type="ECO:0000313" key="2">
    <source>
        <dbReference type="EMBL" id="AEA28818.1"/>
    </source>
</evidence>
<sequence>MPHVPIDDFMMYYEVIGKGTPVVCLTGWGTGAGHGFASYPRELLDEFQLIVYDHRGIGRSIGGLGREPSTHLYADDVRALLTALGIPQAHLYGRGGLGGCIAQQVALRHPDIVISAILGQSWAYADPLLAAQFDALYQLRLNSFESFQSACATMCYLPDYFATHHDDLLGPQGSWADIRYATDGHLALIDASRTHNTIPDLPQISCPTLIIQSGPHDWITGPRLGAEVAGRIPAHEMLYLPDAPHAISTHPESATRLTSAVMNFLRKSNSKT</sequence>
<protein>
    <submittedName>
        <fullName evidence="2">Alpha/beta hydrolase fold protein</fullName>
    </submittedName>
</protein>
<dbReference type="EMBL" id="CP002594">
    <property type="protein sequence ID" value="AEA28818.1"/>
    <property type="molecule type" value="Genomic_DNA"/>
</dbReference>
<dbReference type="Proteomes" id="UP000007809">
    <property type="component" value="Plasmid pPSED01"/>
</dbReference>
<keyword evidence="2" id="KW-0614">Plasmid</keyword>
<dbReference type="InterPro" id="IPR029058">
    <property type="entry name" value="AB_hydrolase_fold"/>
</dbReference>
<dbReference type="eggNOG" id="COG2267">
    <property type="taxonomic scope" value="Bacteria"/>
</dbReference>
<keyword evidence="3" id="KW-1185">Reference proteome</keyword>
<dbReference type="SUPFAM" id="SSF53474">
    <property type="entry name" value="alpha/beta-Hydrolases"/>
    <property type="match status" value="1"/>
</dbReference>
<reference evidence="2 3" key="1">
    <citation type="journal article" date="2011" name="J. Bacteriol.">
        <title>Genome sequence of the 1,4-dioxane-degrading Pseudonocardia dioxanivorans strain CB1190.</title>
        <authorList>
            <person name="Sales C.M."/>
            <person name="Mahendra S."/>
            <person name="Grostern A."/>
            <person name="Parales R.E."/>
            <person name="Goodwin L.A."/>
            <person name="Woyke T."/>
            <person name="Nolan M."/>
            <person name="Lapidus A."/>
            <person name="Chertkov O."/>
            <person name="Ovchinnikova G."/>
            <person name="Sczyrba A."/>
            <person name="Alvarez-Cohen L."/>
        </authorList>
    </citation>
    <scope>NUCLEOTIDE SEQUENCE [LARGE SCALE GENOMIC DNA]</scope>
    <source>
        <strain evidence="3">ATCC 55486 / DSM 44775 / JCM 13855 / CB1190</strain>
    </source>
</reference>
<dbReference type="InterPro" id="IPR050471">
    <property type="entry name" value="AB_hydrolase"/>
</dbReference>
<organism evidence="2 3">
    <name type="scientific">Pseudonocardia dioxanivorans (strain ATCC 55486 / DSM 44775 / JCM 13855 / CB1190)</name>
    <dbReference type="NCBI Taxonomy" id="675635"/>
    <lineage>
        <taxon>Bacteria</taxon>
        <taxon>Bacillati</taxon>
        <taxon>Actinomycetota</taxon>
        <taxon>Actinomycetes</taxon>
        <taxon>Pseudonocardiales</taxon>
        <taxon>Pseudonocardiaceae</taxon>
        <taxon>Pseudonocardia</taxon>
    </lineage>
</organism>
<dbReference type="RefSeq" id="WP_013678711.1">
    <property type="nucleotide sequence ID" value="NC_015314.1"/>
</dbReference>
<dbReference type="GO" id="GO:0016787">
    <property type="term" value="F:hydrolase activity"/>
    <property type="evidence" value="ECO:0007669"/>
    <property type="project" value="UniProtKB-KW"/>
</dbReference>
<dbReference type="AlphaFoldDB" id="F2L6U6"/>
<accession>F2L6U6</accession>
<keyword evidence="2" id="KW-0378">Hydrolase</keyword>
<evidence type="ECO:0000313" key="3">
    <source>
        <dbReference type="Proteomes" id="UP000007809"/>
    </source>
</evidence>
<dbReference type="InterPro" id="IPR000073">
    <property type="entry name" value="AB_hydrolase_1"/>
</dbReference>
<dbReference type="Pfam" id="PF00561">
    <property type="entry name" value="Abhydrolase_1"/>
    <property type="match status" value="1"/>
</dbReference>
<name>F2L6U6_PSEUX</name>
<dbReference type="OrthoDB" id="3210844at2"/>
<dbReference type="PANTHER" id="PTHR43433">
    <property type="entry name" value="HYDROLASE, ALPHA/BETA FOLD FAMILY PROTEIN"/>
    <property type="match status" value="1"/>
</dbReference>
<dbReference type="HOGENOM" id="CLU_020336_50_1_11"/>
<gene>
    <name evidence="2" type="ordered locus">Psed_6737</name>
</gene>